<dbReference type="Proteomes" id="UP001066276">
    <property type="component" value="Chromosome 6"/>
</dbReference>
<comment type="caution">
    <text evidence="1">The sequence shown here is derived from an EMBL/GenBank/DDBJ whole genome shotgun (WGS) entry which is preliminary data.</text>
</comment>
<protein>
    <submittedName>
        <fullName evidence="1">Uncharacterized protein</fullName>
    </submittedName>
</protein>
<gene>
    <name evidence="1" type="ORF">NDU88_007567</name>
</gene>
<dbReference type="AlphaFoldDB" id="A0AAV7QM90"/>
<keyword evidence="2" id="KW-1185">Reference proteome</keyword>
<proteinExistence type="predicted"/>
<dbReference type="EMBL" id="JANPWB010000010">
    <property type="protein sequence ID" value="KAJ1141233.1"/>
    <property type="molecule type" value="Genomic_DNA"/>
</dbReference>
<name>A0AAV7QM90_PLEWA</name>
<feature type="non-terminal residue" evidence="1">
    <location>
        <position position="1"/>
    </location>
</feature>
<feature type="non-terminal residue" evidence="1">
    <location>
        <position position="61"/>
    </location>
</feature>
<accession>A0AAV7QM90</accession>
<organism evidence="1 2">
    <name type="scientific">Pleurodeles waltl</name>
    <name type="common">Iberian ribbed newt</name>
    <dbReference type="NCBI Taxonomy" id="8319"/>
    <lineage>
        <taxon>Eukaryota</taxon>
        <taxon>Metazoa</taxon>
        <taxon>Chordata</taxon>
        <taxon>Craniata</taxon>
        <taxon>Vertebrata</taxon>
        <taxon>Euteleostomi</taxon>
        <taxon>Amphibia</taxon>
        <taxon>Batrachia</taxon>
        <taxon>Caudata</taxon>
        <taxon>Salamandroidea</taxon>
        <taxon>Salamandridae</taxon>
        <taxon>Pleurodelinae</taxon>
        <taxon>Pleurodeles</taxon>
    </lineage>
</organism>
<evidence type="ECO:0000313" key="1">
    <source>
        <dbReference type="EMBL" id="KAJ1141233.1"/>
    </source>
</evidence>
<sequence>GFLSFENKSYLLEPLAYSEQEHLIFLAENVKTVPGSCGYNLNHSGGSIDDTVHLSHWLTSK</sequence>
<reference evidence="1" key="1">
    <citation type="journal article" date="2022" name="bioRxiv">
        <title>Sequencing and chromosome-scale assembly of the giantPleurodeles waltlgenome.</title>
        <authorList>
            <person name="Brown T."/>
            <person name="Elewa A."/>
            <person name="Iarovenko S."/>
            <person name="Subramanian E."/>
            <person name="Araus A.J."/>
            <person name="Petzold A."/>
            <person name="Susuki M."/>
            <person name="Suzuki K.-i.T."/>
            <person name="Hayashi T."/>
            <person name="Toyoda A."/>
            <person name="Oliveira C."/>
            <person name="Osipova E."/>
            <person name="Leigh N.D."/>
            <person name="Simon A."/>
            <person name="Yun M.H."/>
        </authorList>
    </citation>
    <scope>NUCLEOTIDE SEQUENCE</scope>
    <source>
        <strain evidence="1">20211129_DDA</strain>
        <tissue evidence="1">Liver</tissue>
    </source>
</reference>
<evidence type="ECO:0000313" key="2">
    <source>
        <dbReference type="Proteomes" id="UP001066276"/>
    </source>
</evidence>